<name>A0A5B7ITS8_PORTR</name>
<comment type="caution">
    <text evidence="1">The sequence shown here is derived from an EMBL/GenBank/DDBJ whole genome shotgun (WGS) entry which is preliminary data.</text>
</comment>
<evidence type="ECO:0000313" key="2">
    <source>
        <dbReference type="Proteomes" id="UP000324222"/>
    </source>
</evidence>
<proteinExistence type="predicted"/>
<accession>A0A5B7ITS8</accession>
<evidence type="ECO:0000313" key="1">
    <source>
        <dbReference type="EMBL" id="MPC84847.1"/>
    </source>
</evidence>
<dbReference type="AlphaFoldDB" id="A0A5B7ITS8"/>
<dbReference type="Proteomes" id="UP000324222">
    <property type="component" value="Unassembled WGS sequence"/>
</dbReference>
<sequence length="60" mass="6939">MMDVGAMNFVMVVLRRQTRIFPVVQAHLLAHIPTLKLQPKQDFFGKLKGATRKACQMKWL</sequence>
<reference evidence="1 2" key="1">
    <citation type="submission" date="2019-05" db="EMBL/GenBank/DDBJ databases">
        <title>Another draft genome of Portunus trituberculatus and its Hox gene families provides insights of decapod evolution.</title>
        <authorList>
            <person name="Jeong J.-H."/>
            <person name="Song I."/>
            <person name="Kim S."/>
            <person name="Choi T."/>
            <person name="Kim D."/>
            <person name="Ryu S."/>
            <person name="Kim W."/>
        </authorList>
    </citation>
    <scope>NUCLEOTIDE SEQUENCE [LARGE SCALE GENOMIC DNA]</scope>
    <source>
        <tissue evidence="1">Muscle</tissue>
    </source>
</reference>
<protein>
    <submittedName>
        <fullName evidence="1">Uncharacterized protein</fullName>
    </submittedName>
</protein>
<gene>
    <name evidence="1" type="ORF">E2C01_079597</name>
</gene>
<organism evidence="1 2">
    <name type="scientific">Portunus trituberculatus</name>
    <name type="common">Swimming crab</name>
    <name type="synonym">Neptunus trituberculatus</name>
    <dbReference type="NCBI Taxonomy" id="210409"/>
    <lineage>
        <taxon>Eukaryota</taxon>
        <taxon>Metazoa</taxon>
        <taxon>Ecdysozoa</taxon>
        <taxon>Arthropoda</taxon>
        <taxon>Crustacea</taxon>
        <taxon>Multicrustacea</taxon>
        <taxon>Malacostraca</taxon>
        <taxon>Eumalacostraca</taxon>
        <taxon>Eucarida</taxon>
        <taxon>Decapoda</taxon>
        <taxon>Pleocyemata</taxon>
        <taxon>Brachyura</taxon>
        <taxon>Eubrachyura</taxon>
        <taxon>Portunoidea</taxon>
        <taxon>Portunidae</taxon>
        <taxon>Portuninae</taxon>
        <taxon>Portunus</taxon>
    </lineage>
</organism>
<keyword evidence="2" id="KW-1185">Reference proteome</keyword>
<dbReference type="EMBL" id="VSRR010066578">
    <property type="protein sequence ID" value="MPC84847.1"/>
    <property type="molecule type" value="Genomic_DNA"/>
</dbReference>